<organism evidence="2 3">
    <name type="scientific">Microbulbifer hydrolyticus</name>
    <dbReference type="NCBI Taxonomy" id="48074"/>
    <lineage>
        <taxon>Bacteria</taxon>
        <taxon>Pseudomonadati</taxon>
        <taxon>Pseudomonadota</taxon>
        <taxon>Gammaproteobacteria</taxon>
        <taxon>Cellvibrionales</taxon>
        <taxon>Microbulbiferaceae</taxon>
        <taxon>Microbulbifer</taxon>
    </lineage>
</organism>
<proteinExistence type="predicted"/>
<dbReference type="Proteomes" id="UP000563601">
    <property type="component" value="Unassembled WGS sequence"/>
</dbReference>
<reference evidence="2 3" key="1">
    <citation type="submission" date="2020-08" db="EMBL/GenBank/DDBJ databases">
        <title>Genomic Encyclopedia of Type Strains, Phase IV (KMG-IV): sequencing the most valuable type-strain genomes for metagenomic binning, comparative biology and taxonomic classification.</title>
        <authorList>
            <person name="Goeker M."/>
        </authorList>
    </citation>
    <scope>NUCLEOTIDE SEQUENCE [LARGE SCALE GENOMIC DNA]</scope>
    <source>
        <strain evidence="2 3">DSM 11525</strain>
    </source>
</reference>
<gene>
    <name evidence="2" type="ORF">HNQ53_001975</name>
</gene>
<evidence type="ECO:0000313" key="3">
    <source>
        <dbReference type="Proteomes" id="UP000563601"/>
    </source>
</evidence>
<evidence type="ECO:0000313" key="2">
    <source>
        <dbReference type="EMBL" id="MBB5211757.1"/>
    </source>
</evidence>
<comment type="caution">
    <text evidence="2">The sequence shown here is derived from an EMBL/GenBank/DDBJ whole genome shotgun (WGS) entry which is preliminary data.</text>
</comment>
<evidence type="ECO:0000256" key="1">
    <source>
        <dbReference type="SAM" id="MobiDB-lite"/>
    </source>
</evidence>
<sequence length="75" mass="8577">MPERPQRRASNAPPNLNNTCSPPKPQELPTAIHKVIQIDHLSKFATQQIIPKTHRFMHSYGRIRLKVRHCGQTTG</sequence>
<accession>A0AA89PVL9</accession>
<protein>
    <submittedName>
        <fullName evidence="2">Uncharacterized protein</fullName>
    </submittedName>
</protein>
<name>A0AA89PVL9_9GAMM</name>
<feature type="region of interest" description="Disordered" evidence="1">
    <location>
        <begin position="1"/>
        <end position="27"/>
    </location>
</feature>
<feature type="compositionally biased region" description="Polar residues" evidence="1">
    <location>
        <begin position="8"/>
        <end position="21"/>
    </location>
</feature>
<dbReference type="EMBL" id="JACHHR010000002">
    <property type="protein sequence ID" value="MBB5211757.1"/>
    <property type="molecule type" value="Genomic_DNA"/>
</dbReference>
<dbReference type="AlphaFoldDB" id="A0AA89PVL9"/>